<gene>
    <name evidence="1" type="ORF">OBBRIDRAFT_540849</name>
</gene>
<dbReference type="Proteomes" id="UP000250043">
    <property type="component" value="Unassembled WGS sequence"/>
</dbReference>
<evidence type="ECO:0000313" key="2">
    <source>
        <dbReference type="Proteomes" id="UP000250043"/>
    </source>
</evidence>
<reference evidence="1 2" key="1">
    <citation type="submission" date="2016-07" db="EMBL/GenBank/DDBJ databases">
        <title>Draft genome of the white-rot fungus Obba rivulosa 3A-2.</title>
        <authorList>
            <consortium name="DOE Joint Genome Institute"/>
            <person name="Miettinen O."/>
            <person name="Riley R."/>
            <person name="Acob R."/>
            <person name="Barry K."/>
            <person name="Cullen D."/>
            <person name="De Vries R."/>
            <person name="Hainaut M."/>
            <person name="Hatakka A."/>
            <person name="Henrissat B."/>
            <person name="Hilden K."/>
            <person name="Kuo R."/>
            <person name="Labutti K."/>
            <person name="Lipzen A."/>
            <person name="Makela M.R."/>
            <person name="Sandor L."/>
            <person name="Spatafora J.W."/>
            <person name="Grigoriev I.V."/>
            <person name="Hibbett D.S."/>
        </authorList>
    </citation>
    <scope>NUCLEOTIDE SEQUENCE [LARGE SCALE GENOMIC DNA]</scope>
    <source>
        <strain evidence="1 2">3A-2</strain>
    </source>
</reference>
<sequence>MLPRSLIVVGFPASDNCPRRQQYNAMDLKDILSDIFLPENVTRDELAMAGVKLPKGVNNVPYETPGRDVEPRKVYVGCAPMEINLKLLGSHADFIATFATRLGIEPPLNPTFHWAVIVGDFVHELDYDDTHHCCVLYQNQKYAPERWRVSEVGTTCFSDYAIVEAGEQAIDTMRPKYNVWDNNCQKLVINILDLICEGGRKKLWTTWAFDAMAVETDQDFGDQSVESSASFKPPQGTRVMVQQRLDGDEAEQQAQEEEHREMLVRALTIMQKETPRVGA</sequence>
<evidence type="ECO:0000313" key="1">
    <source>
        <dbReference type="EMBL" id="OCH95615.1"/>
    </source>
</evidence>
<accession>A0A8E2J6F6</accession>
<protein>
    <submittedName>
        <fullName evidence="1">Uncharacterized protein</fullName>
    </submittedName>
</protein>
<dbReference type="OrthoDB" id="2592984at2759"/>
<keyword evidence="2" id="KW-1185">Reference proteome</keyword>
<dbReference type="EMBL" id="KV722335">
    <property type="protein sequence ID" value="OCH95615.1"/>
    <property type="molecule type" value="Genomic_DNA"/>
</dbReference>
<name>A0A8E2J6F6_9APHY</name>
<proteinExistence type="predicted"/>
<organism evidence="1 2">
    <name type="scientific">Obba rivulosa</name>
    <dbReference type="NCBI Taxonomy" id="1052685"/>
    <lineage>
        <taxon>Eukaryota</taxon>
        <taxon>Fungi</taxon>
        <taxon>Dikarya</taxon>
        <taxon>Basidiomycota</taxon>
        <taxon>Agaricomycotina</taxon>
        <taxon>Agaricomycetes</taxon>
        <taxon>Polyporales</taxon>
        <taxon>Gelatoporiaceae</taxon>
        <taxon>Obba</taxon>
    </lineage>
</organism>
<dbReference type="AlphaFoldDB" id="A0A8E2J6F6"/>